<reference evidence="1" key="1">
    <citation type="submission" date="2016-11" db="EMBL/GenBank/DDBJ databases">
        <title>The genome of Nicotiana attenuata.</title>
        <authorList>
            <person name="Xu S."/>
            <person name="Brockmoeller T."/>
            <person name="Gaquerel E."/>
            <person name="Navarro A."/>
            <person name="Kuhl H."/>
            <person name="Gase K."/>
            <person name="Ling Z."/>
            <person name="Zhou W."/>
            <person name="Kreitzer C."/>
            <person name="Stanke M."/>
            <person name="Tang H."/>
            <person name="Lyons E."/>
            <person name="Pandey P."/>
            <person name="Pandey S.P."/>
            <person name="Timmermann B."/>
            <person name="Baldwin I.T."/>
        </authorList>
    </citation>
    <scope>NUCLEOTIDE SEQUENCE [LARGE SCALE GENOMIC DNA]</scope>
    <source>
        <strain evidence="1">UT</strain>
    </source>
</reference>
<organism evidence="1 2">
    <name type="scientific">Nicotiana attenuata</name>
    <name type="common">Coyote tobacco</name>
    <dbReference type="NCBI Taxonomy" id="49451"/>
    <lineage>
        <taxon>Eukaryota</taxon>
        <taxon>Viridiplantae</taxon>
        <taxon>Streptophyta</taxon>
        <taxon>Embryophyta</taxon>
        <taxon>Tracheophyta</taxon>
        <taxon>Spermatophyta</taxon>
        <taxon>Magnoliopsida</taxon>
        <taxon>eudicotyledons</taxon>
        <taxon>Gunneridae</taxon>
        <taxon>Pentapetalae</taxon>
        <taxon>asterids</taxon>
        <taxon>lamiids</taxon>
        <taxon>Solanales</taxon>
        <taxon>Solanaceae</taxon>
        <taxon>Nicotianoideae</taxon>
        <taxon>Nicotianeae</taxon>
        <taxon>Nicotiana</taxon>
    </lineage>
</organism>
<gene>
    <name evidence="1" type="ORF">A4A49_26269</name>
</gene>
<evidence type="ECO:0000313" key="1">
    <source>
        <dbReference type="EMBL" id="OIT26061.1"/>
    </source>
</evidence>
<accession>A0A1J6K7Q4</accession>
<sequence>MENGGSFGVLVVERDDRRHFGLNSSPCVTAGKSSAGLGDEEGFLVGLSSMVKTALIRVSLASMVYFVALKSLASS</sequence>
<dbReference type="Proteomes" id="UP000187609">
    <property type="component" value="Unassembled WGS sequence"/>
</dbReference>
<protein>
    <submittedName>
        <fullName evidence="1">Uncharacterized protein</fullName>
    </submittedName>
</protein>
<name>A0A1J6K7Q4_NICAT</name>
<dbReference type="Gramene" id="OIT26061">
    <property type="protein sequence ID" value="OIT26061"/>
    <property type="gene ID" value="A4A49_26269"/>
</dbReference>
<proteinExistence type="predicted"/>
<evidence type="ECO:0000313" key="2">
    <source>
        <dbReference type="Proteomes" id="UP000187609"/>
    </source>
</evidence>
<dbReference type="AlphaFoldDB" id="A0A1J6K7Q4"/>
<keyword evidence="2" id="KW-1185">Reference proteome</keyword>
<dbReference type="EMBL" id="MJEQ01002978">
    <property type="protein sequence ID" value="OIT26061.1"/>
    <property type="molecule type" value="Genomic_DNA"/>
</dbReference>
<comment type="caution">
    <text evidence="1">The sequence shown here is derived from an EMBL/GenBank/DDBJ whole genome shotgun (WGS) entry which is preliminary data.</text>
</comment>